<gene>
    <name evidence="2" type="ORF">D2V17_19920</name>
</gene>
<dbReference type="Proteomes" id="UP000265366">
    <property type="component" value="Unassembled WGS sequence"/>
</dbReference>
<dbReference type="PANTHER" id="PTHR22617">
    <property type="entry name" value="CHEMOTAXIS SENSOR HISTIDINE KINASE-RELATED"/>
    <property type="match status" value="1"/>
</dbReference>
<evidence type="ECO:0000259" key="1">
    <source>
        <dbReference type="PROSITE" id="PS50851"/>
    </source>
</evidence>
<dbReference type="Pfam" id="PF01584">
    <property type="entry name" value="CheW"/>
    <property type="match status" value="1"/>
</dbReference>
<dbReference type="Gene3D" id="2.40.50.180">
    <property type="entry name" value="CheA-289, Domain 4"/>
    <property type="match status" value="1"/>
</dbReference>
<feature type="domain" description="CheW-like" evidence="1">
    <location>
        <begin position="24"/>
        <end position="168"/>
    </location>
</feature>
<dbReference type="SMART" id="SM00260">
    <property type="entry name" value="CheW"/>
    <property type="match status" value="1"/>
</dbReference>
<dbReference type="GO" id="GO:0006935">
    <property type="term" value="P:chemotaxis"/>
    <property type="evidence" value="ECO:0007669"/>
    <property type="project" value="InterPro"/>
</dbReference>
<dbReference type="RefSeq" id="WP_119594884.1">
    <property type="nucleotide sequence ID" value="NZ_QXFM01000144.1"/>
</dbReference>
<dbReference type="AlphaFoldDB" id="A0A3A1P336"/>
<dbReference type="GO" id="GO:0005829">
    <property type="term" value="C:cytosol"/>
    <property type="evidence" value="ECO:0007669"/>
    <property type="project" value="TreeGrafter"/>
</dbReference>
<accession>A0A3A1P336</accession>
<protein>
    <submittedName>
        <fullName evidence="2">Chemotaxis protein CheW</fullName>
    </submittedName>
</protein>
<dbReference type="PROSITE" id="PS50851">
    <property type="entry name" value="CHEW"/>
    <property type="match status" value="1"/>
</dbReference>
<organism evidence="2 3">
    <name type="scientific">Aurantiacibacter xanthus</name>
    <dbReference type="NCBI Taxonomy" id="1784712"/>
    <lineage>
        <taxon>Bacteria</taxon>
        <taxon>Pseudomonadati</taxon>
        <taxon>Pseudomonadota</taxon>
        <taxon>Alphaproteobacteria</taxon>
        <taxon>Sphingomonadales</taxon>
        <taxon>Erythrobacteraceae</taxon>
        <taxon>Aurantiacibacter</taxon>
    </lineage>
</organism>
<dbReference type="InterPro" id="IPR039315">
    <property type="entry name" value="CheW"/>
</dbReference>
<proteinExistence type="predicted"/>
<evidence type="ECO:0000313" key="2">
    <source>
        <dbReference type="EMBL" id="RIV80123.1"/>
    </source>
</evidence>
<dbReference type="GO" id="GO:0007165">
    <property type="term" value="P:signal transduction"/>
    <property type="evidence" value="ECO:0007669"/>
    <property type="project" value="InterPro"/>
</dbReference>
<evidence type="ECO:0000313" key="3">
    <source>
        <dbReference type="Proteomes" id="UP000265366"/>
    </source>
</evidence>
<dbReference type="EMBL" id="QXFM01000144">
    <property type="protein sequence ID" value="RIV80123.1"/>
    <property type="molecule type" value="Genomic_DNA"/>
</dbReference>
<sequence>MQLADLADVGATEAHGIAWSERGEVEVLTFELSGEVLAIEAIRVFEILDVLTDTVVPGAPPLVDRIVNFRGKIIPVADLRLAFGMERAEQTVDSRIVVIELALDGEVTLLGLWADRVLEVATFVRSQCEEPPMVGMRWRREYVRYLARRPNGVAIVPDLRTILETVFFERAGS</sequence>
<keyword evidence="3" id="KW-1185">Reference proteome</keyword>
<dbReference type="SUPFAM" id="SSF50341">
    <property type="entry name" value="CheW-like"/>
    <property type="match status" value="1"/>
</dbReference>
<name>A0A3A1P336_9SPHN</name>
<dbReference type="InterPro" id="IPR002545">
    <property type="entry name" value="CheW-lke_dom"/>
</dbReference>
<comment type="caution">
    <text evidence="2">The sequence shown here is derived from an EMBL/GenBank/DDBJ whole genome shotgun (WGS) entry which is preliminary data.</text>
</comment>
<dbReference type="Gene3D" id="2.30.30.40">
    <property type="entry name" value="SH3 Domains"/>
    <property type="match status" value="1"/>
</dbReference>
<dbReference type="InterPro" id="IPR036061">
    <property type="entry name" value="CheW-like_dom_sf"/>
</dbReference>
<reference evidence="2 3" key="1">
    <citation type="submission" date="2018-08" db="EMBL/GenBank/DDBJ databases">
        <title>Erythrobacter zhengii sp.nov., a bacterium isolated from deep-sea sediment.</title>
        <authorList>
            <person name="Fang C."/>
            <person name="Wu Y.-H."/>
            <person name="Sun C."/>
            <person name="Wang H."/>
            <person name="Cheng H."/>
            <person name="Meng F.-X."/>
            <person name="Wang C.-S."/>
            <person name="Xu X.-W."/>
        </authorList>
    </citation>
    <scope>NUCLEOTIDE SEQUENCE [LARGE SCALE GENOMIC DNA]</scope>
    <source>
        <strain evidence="2 3">CCTCC AB 2015396</strain>
    </source>
</reference>
<dbReference type="PANTHER" id="PTHR22617:SF23">
    <property type="entry name" value="CHEMOTAXIS PROTEIN CHEW"/>
    <property type="match status" value="1"/>
</dbReference>
<dbReference type="OrthoDB" id="3291462at2"/>